<evidence type="ECO:0000313" key="8">
    <source>
        <dbReference type="Proteomes" id="UP000549394"/>
    </source>
</evidence>
<dbReference type="GO" id="GO:0016592">
    <property type="term" value="C:mediator complex"/>
    <property type="evidence" value="ECO:0007669"/>
    <property type="project" value="InterPro"/>
</dbReference>
<reference evidence="7 8" key="1">
    <citation type="submission" date="2020-08" db="EMBL/GenBank/DDBJ databases">
        <authorList>
            <person name="Hejnol A."/>
        </authorList>
    </citation>
    <scope>NUCLEOTIDE SEQUENCE [LARGE SCALE GENOMIC DNA]</scope>
</reference>
<proteinExistence type="inferred from homology"/>
<organism evidence="7 8">
    <name type="scientific">Dimorphilus gyrociliatus</name>
    <dbReference type="NCBI Taxonomy" id="2664684"/>
    <lineage>
        <taxon>Eukaryota</taxon>
        <taxon>Metazoa</taxon>
        <taxon>Spiralia</taxon>
        <taxon>Lophotrochozoa</taxon>
        <taxon>Annelida</taxon>
        <taxon>Polychaeta</taxon>
        <taxon>Polychaeta incertae sedis</taxon>
        <taxon>Dinophilidae</taxon>
        <taxon>Dimorphilus</taxon>
    </lineage>
</organism>
<evidence type="ECO:0000256" key="2">
    <source>
        <dbReference type="ARBA" id="ARBA00010743"/>
    </source>
</evidence>
<dbReference type="Proteomes" id="UP000549394">
    <property type="component" value="Unassembled WGS sequence"/>
</dbReference>
<dbReference type="PANTHER" id="PTHR12465:SF0">
    <property type="entry name" value="MEDIATOR OF RNA POLYMERASE II TRANSCRIPTION SUBUNIT 20"/>
    <property type="match status" value="1"/>
</dbReference>
<evidence type="ECO:0000256" key="6">
    <source>
        <dbReference type="RuleBase" id="RU364152"/>
    </source>
</evidence>
<keyword evidence="6" id="KW-0805">Transcription regulation</keyword>
<dbReference type="AlphaFoldDB" id="A0A7I8VSN4"/>
<dbReference type="GO" id="GO:0003713">
    <property type="term" value="F:transcription coactivator activity"/>
    <property type="evidence" value="ECO:0007669"/>
    <property type="project" value="TreeGrafter"/>
</dbReference>
<evidence type="ECO:0000256" key="5">
    <source>
        <dbReference type="ARBA" id="ARBA00031954"/>
    </source>
</evidence>
<evidence type="ECO:0000256" key="4">
    <source>
        <dbReference type="ARBA" id="ARBA00023242"/>
    </source>
</evidence>
<sequence>MGVNCVISVPMEENKSGQYVITKLQKKIENLGAKKAGHFSVDCETYQSQIPIEGQVKVINNVHDTEYPASTFSFVENGPHLVADNTLDMLFAKMDSFYAPKKNFKIEAKGVRYELNDFLIKVGSVIIGQNTSVKGILLQIDYTPCILYNDSWGIITELLHILGINPNITNFFKSRLEKKESSVDYTDCAQQYLELFNSVRKSMTVNQQPPGMSSSPVMIQGRM</sequence>
<evidence type="ECO:0000313" key="7">
    <source>
        <dbReference type="EMBL" id="CAD5117622.1"/>
    </source>
</evidence>
<dbReference type="InterPro" id="IPR013921">
    <property type="entry name" value="Mediator_Med20"/>
</dbReference>
<accession>A0A7I8VSN4</accession>
<dbReference type="EMBL" id="CAJFCJ010000007">
    <property type="protein sequence ID" value="CAD5117622.1"/>
    <property type="molecule type" value="Genomic_DNA"/>
</dbReference>
<name>A0A7I8VSN4_9ANNE</name>
<comment type="similarity">
    <text evidence="2 6">Belongs to the Mediator complex subunit 20 family.</text>
</comment>
<keyword evidence="6" id="KW-0010">Activator</keyword>
<dbReference type="OrthoDB" id="1854899at2759"/>
<dbReference type="GO" id="GO:0006357">
    <property type="term" value="P:regulation of transcription by RNA polymerase II"/>
    <property type="evidence" value="ECO:0007669"/>
    <property type="project" value="InterPro"/>
</dbReference>
<keyword evidence="4 6" id="KW-0539">Nucleus</keyword>
<dbReference type="Pfam" id="PF08612">
    <property type="entry name" value="Med20"/>
    <property type="match status" value="1"/>
</dbReference>
<evidence type="ECO:0000256" key="3">
    <source>
        <dbReference type="ARBA" id="ARBA00019690"/>
    </source>
</evidence>
<comment type="subunit">
    <text evidence="6">Component of the Mediator complex.</text>
</comment>
<keyword evidence="6" id="KW-0804">Transcription</keyword>
<comment type="caution">
    <text evidence="7">The sequence shown here is derived from an EMBL/GenBank/DDBJ whole genome shotgun (WGS) entry which is preliminary data.</text>
</comment>
<protein>
    <recommendedName>
        <fullName evidence="3 6">Mediator of RNA polymerase II transcription subunit 20</fullName>
    </recommendedName>
    <alternativeName>
        <fullName evidence="5 6">Mediator complex subunit 20</fullName>
    </alternativeName>
</protein>
<dbReference type="PANTHER" id="PTHR12465">
    <property type="entry name" value="UBIQUITIN SPECIFIC PROTEASE HOMOLOG 49"/>
    <property type="match status" value="1"/>
</dbReference>
<comment type="function">
    <text evidence="6">Component of the Mediator complex, a coactivator involved in the regulated transcription of nearly all RNA polymerase II-dependent genes. Mediator functions as a bridge to convey information from gene-specific regulatory proteins to the basal RNA polymerase II transcription machinery. Mediator is recruited to promoters by direct interactions with regulatory proteins and serves as a scaffold for the assembly of a functional preinitiation complex with RNA polymerase II and the general transcription factors.</text>
</comment>
<comment type="subcellular location">
    <subcellularLocation>
        <location evidence="1 6">Nucleus</location>
    </subcellularLocation>
</comment>
<keyword evidence="8" id="KW-1185">Reference proteome</keyword>
<gene>
    <name evidence="6" type="primary">MED20</name>
    <name evidence="7" type="ORF">DGYR_LOCUS6132</name>
</gene>
<evidence type="ECO:0000256" key="1">
    <source>
        <dbReference type="ARBA" id="ARBA00004123"/>
    </source>
</evidence>